<keyword evidence="1" id="KW-1133">Transmembrane helix</keyword>
<sequence length="198" mass="23522">MKRNTYQDENGNCHWEITHDSPNPISALFVLLLFAGLFSFFYAHVGWDSSIWFIFALLLLCSFVALRELYKFFFQSYLVEAVFYEEEIVLHYRKGESRSIPYTGIGFIDFQLHDGTGSRIHFYPHFTFYKKNSTSKILDSIYKGEYLLFTGELSSFEDYLRIKNCLAEKEKHFFEPRETEECFKRNRLTRKARRDAGV</sequence>
<keyword evidence="3" id="KW-1185">Reference proteome</keyword>
<dbReference type="Proteomes" id="UP000018461">
    <property type="component" value="Unassembled WGS sequence"/>
</dbReference>
<dbReference type="EMBL" id="AFZC02000002">
    <property type="protein sequence ID" value="EHL13259.1"/>
    <property type="molecule type" value="Genomic_DNA"/>
</dbReference>
<keyword evidence="1" id="KW-0812">Transmembrane</keyword>
<feature type="transmembrane region" description="Helical" evidence="1">
    <location>
        <begin position="25"/>
        <end position="45"/>
    </location>
</feature>
<feature type="transmembrane region" description="Helical" evidence="1">
    <location>
        <begin position="51"/>
        <end position="70"/>
    </location>
</feature>
<dbReference type="HOGENOM" id="CLU_1376952_0_0_9"/>
<gene>
    <name evidence="2" type="ORF">HMPREF9625_02072</name>
</gene>
<proteinExistence type="predicted"/>
<dbReference type="AlphaFoldDB" id="G9WL15"/>
<comment type="caution">
    <text evidence="2">The sequence shown here is derived from an EMBL/GenBank/DDBJ whole genome shotgun (WGS) entry which is preliminary data.</text>
</comment>
<keyword evidence="1" id="KW-0472">Membrane</keyword>
<name>G9WL15_9FIRM</name>
<reference evidence="2" key="2">
    <citation type="submission" date="2013-03" db="EMBL/GenBank/DDBJ databases">
        <title>The Genome Sequence of Oribacterium sp. ACB1.</title>
        <authorList>
            <consortium name="The Broad Institute Genomics Platform"/>
            <consortium name="The Broad Institute Genome Sequencing Center for Infectious Disease"/>
            <person name="Earl A."/>
            <person name="Ward D."/>
            <person name="Feldgarden M."/>
            <person name="Gevers D."/>
            <person name="Sizova M."/>
            <person name="Hazen A."/>
            <person name="Epstein S."/>
            <person name="Walker B."/>
            <person name="Young S."/>
            <person name="Zeng Q."/>
            <person name="Gargeya S."/>
            <person name="Fitzgerald M."/>
            <person name="Haas B."/>
            <person name="Abouelleil A."/>
            <person name="Allen A.W."/>
            <person name="Alvarado L."/>
            <person name="Arachchi H.M."/>
            <person name="Berlin A.M."/>
            <person name="Chapman S.B."/>
            <person name="Gainer-Dewar J."/>
            <person name="Goldberg J."/>
            <person name="Griggs A."/>
            <person name="Gujja S."/>
            <person name="Hansen M."/>
            <person name="Howarth C."/>
            <person name="Imamovic A."/>
            <person name="Ireland A."/>
            <person name="Larimer J."/>
            <person name="McCowan C."/>
            <person name="Murphy C."/>
            <person name="Pearson M."/>
            <person name="Poon T.W."/>
            <person name="Priest M."/>
            <person name="Roberts A."/>
            <person name="Saif S."/>
            <person name="Shea T."/>
            <person name="Sisk P."/>
            <person name="Sykes S."/>
            <person name="Wortman J."/>
            <person name="Nusbaum C."/>
            <person name="Birren B."/>
        </authorList>
    </citation>
    <scope>NUCLEOTIDE SEQUENCE [LARGE SCALE GENOMIC DNA]</scope>
    <source>
        <strain evidence="2">ACB1</strain>
    </source>
</reference>
<evidence type="ECO:0000313" key="3">
    <source>
        <dbReference type="Proteomes" id="UP000018461"/>
    </source>
</evidence>
<evidence type="ECO:0000313" key="2">
    <source>
        <dbReference type="EMBL" id="EHL13259.1"/>
    </source>
</evidence>
<organism evidence="2 3">
    <name type="scientific">Oribacterium parvum ACB1</name>
    <dbReference type="NCBI Taxonomy" id="796943"/>
    <lineage>
        <taxon>Bacteria</taxon>
        <taxon>Bacillati</taxon>
        <taxon>Bacillota</taxon>
        <taxon>Clostridia</taxon>
        <taxon>Lachnospirales</taxon>
        <taxon>Lachnospiraceae</taxon>
        <taxon>Oribacterium</taxon>
    </lineage>
</organism>
<protein>
    <submittedName>
        <fullName evidence="2">Uncharacterized protein</fullName>
    </submittedName>
</protein>
<dbReference type="PATRIC" id="fig|796943.3.peg.431"/>
<accession>G9WL15</accession>
<dbReference type="RefSeq" id="WP_009535894.1">
    <property type="nucleotide sequence ID" value="NZ_KE148312.1"/>
</dbReference>
<reference evidence="2" key="1">
    <citation type="submission" date="2011-08" db="EMBL/GenBank/DDBJ databases">
        <authorList>
            <consortium name="The Broad Institute Genome Sequencing Platform"/>
            <person name="Earl A."/>
            <person name="Ward D."/>
            <person name="Feldgarden M."/>
            <person name="Gevers D."/>
            <person name="Sizova M."/>
            <person name="Hazen A."/>
            <person name="Epstein S."/>
            <person name="Young S.K."/>
            <person name="Zeng Q."/>
            <person name="Gargeya S."/>
            <person name="Fitzgerald M."/>
            <person name="Haas B."/>
            <person name="Abouelleil A."/>
            <person name="Alvarado L."/>
            <person name="Arachchi H.M."/>
            <person name="Berlin A."/>
            <person name="Brown A."/>
            <person name="Chapman S.B."/>
            <person name="Chen Z."/>
            <person name="Dunbar C."/>
            <person name="Freedman E."/>
            <person name="Gearin G."/>
            <person name="Gellesch M."/>
            <person name="Goldberg J."/>
            <person name="Griggs A."/>
            <person name="Gujja S."/>
            <person name="Heiman D."/>
            <person name="Howarth C."/>
            <person name="Larson L."/>
            <person name="Lui A."/>
            <person name="MacDonald P.J.P."/>
            <person name="Montmayeur A."/>
            <person name="Murphy C."/>
            <person name="Neiman D."/>
            <person name="Pearson M."/>
            <person name="Priest M."/>
            <person name="Roberts A."/>
            <person name="Saif S."/>
            <person name="Shea T."/>
            <person name="Shenoy N."/>
            <person name="Sisk P."/>
            <person name="Stolte C."/>
            <person name="Sykes S."/>
            <person name="Wortman J."/>
            <person name="Nusbaum C."/>
            <person name="Birren B."/>
        </authorList>
    </citation>
    <scope>NUCLEOTIDE SEQUENCE</scope>
    <source>
        <strain evidence="2">ACB1</strain>
    </source>
</reference>
<evidence type="ECO:0000256" key="1">
    <source>
        <dbReference type="SAM" id="Phobius"/>
    </source>
</evidence>